<dbReference type="Gene3D" id="3.30.450.20">
    <property type="entry name" value="PAS domain"/>
    <property type="match status" value="1"/>
</dbReference>
<feature type="domain" description="HTH araC/xylS-type" evidence="5">
    <location>
        <begin position="680"/>
        <end position="777"/>
    </location>
</feature>
<evidence type="ECO:0000256" key="2">
    <source>
        <dbReference type="ARBA" id="ARBA00023125"/>
    </source>
</evidence>
<dbReference type="InterPro" id="IPR009057">
    <property type="entry name" value="Homeodomain-like_sf"/>
</dbReference>
<evidence type="ECO:0000256" key="4">
    <source>
        <dbReference type="SAM" id="Phobius"/>
    </source>
</evidence>
<keyword evidence="4" id="KW-0812">Transmembrane</keyword>
<evidence type="ECO:0000259" key="5">
    <source>
        <dbReference type="PROSITE" id="PS01124"/>
    </source>
</evidence>
<reference evidence="6 7" key="1">
    <citation type="submission" date="2018-12" db="EMBL/GenBank/DDBJ databases">
        <title>Bacillus ochoae sp. nov., Paenibacillus whitsoniae sp. nov., Paenibacillus spiritus sp. nov. Isolated from the Mars Exploration Rover during spacecraft assembly.</title>
        <authorList>
            <person name="Seuylemezian A."/>
            <person name="Vaishampayan P."/>
        </authorList>
    </citation>
    <scope>NUCLEOTIDE SEQUENCE [LARGE SCALE GENOMIC DNA]</scope>
    <source>
        <strain evidence="6 7">MER 54</strain>
    </source>
</reference>
<keyword evidence="3" id="KW-0804">Transcription</keyword>
<dbReference type="SMART" id="SM00342">
    <property type="entry name" value="HTH_ARAC"/>
    <property type="match status" value="1"/>
</dbReference>
<keyword evidence="4" id="KW-0472">Membrane</keyword>
<evidence type="ECO:0000313" key="7">
    <source>
        <dbReference type="Proteomes" id="UP000276128"/>
    </source>
</evidence>
<dbReference type="GO" id="GO:0003700">
    <property type="term" value="F:DNA-binding transcription factor activity"/>
    <property type="evidence" value="ECO:0007669"/>
    <property type="project" value="InterPro"/>
</dbReference>
<dbReference type="Pfam" id="PF17853">
    <property type="entry name" value="GGDEF_2"/>
    <property type="match status" value="1"/>
</dbReference>
<keyword evidence="4" id="KW-1133">Transmembrane helix</keyword>
<dbReference type="PANTHER" id="PTHR43280">
    <property type="entry name" value="ARAC-FAMILY TRANSCRIPTIONAL REGULATOR"/>
    <property type="match status" value="1"/>
</dbReference>
<proteinExistence type="predicted"/>
<dbReference type="InterPro" id="IPR018060">
    <property type="entry name" value="HTH_AraC"/>
</dbReference>
<dbReference type="EMBL" id="RXHU01000015">
    <property type="protein sequence ID" value="RTE10815.1"/>
    <property type="molecule type" value="Genomic_DNA"/>
</dbReference>
<evidence type="ECO:0000256" key="3">
    <source>
        <dbReference type="ARBA" id="ARBA00023163"/>
    </source>
</evidence>
<comment type="caution">
    <text evidence="6">The sequence shown here is derived from an EMBL/GenBank/DDBJ whole genome shotgun (WGS) entry which is preliminary data.</text>
</comment>
<name>A0A430JIF2_9BACL</name>
<dbReference type="SUPFAM" id="SSF46689">
    <property type="entry name" value="Homeodomain-like"/>
    <property type="match status" value="2"/>
</dbReference>
<gene>
    <name evidence="6" type="ORF">EJQ19_05980</name>
</gene>
<protein>
    <submittedName>
        <fullName evidence="6">AraC family transcriptional regulator</fullName>
    </submittedName>
</protein>
<keyword evidence="1" id="KW-0805">Transcription regulation</keyword>
<feature type="transmembrane region" description="Helical" evidence="4">
    <location>
        <begin position="21"/>
        <end position="43"/>
    </location>
</feature>
<dbReference type="GO" id="GO:0043565">
    <property type="term" value="F:sequence-specific DNA binding"/>
    <property type="evidence" value="ECO:0007669"/>
    <property type="project" value="InterPro"/>
</dbReference>
<feature type="transmembrane region" description="Helical" evidence="4">
    <location>
        <begin position="302"/>
        <end position="321"/>
    </location>
</feature>
<evidence type="ECO:0000313" key="6">
    <source>
        <dbReference type="EMBL" id="RTE10815.1"/>
    </source>
</evidence>
<dbReference type="OrthoDB" id="1975037at2"/>
<dbReference type="Pfam" id="PF12833">
    <property type="entry name" value="HTH_18"/>
    <property type="match status" value="1"/>
</dbReference>
<dbReference type="AlphaFoldDB" id="A0A430JIF2"/>
<dbReference type="Proteomes" id="UP000276128">
    <property type="component" value="Unassembled WGS sequence"/>
</dbReference>
<dbReference type="Gene3D" id="1.10.10.60">
    <property type="entry name" value="Homeodomain-like"/>
    <property type="match status" value="2"/>
</dbReference>
<evidence type="ECO:0000256" key="1">
    <source>
        <dbReference type="ARBA" id="ARBA00023015"/>
    </source>
</evidence>
<keyword evidence="2" id="KW-0238">DNA-binding</keyword>
<organism evidence="6 7">
    <name type="scientific">Paenibacillus whitsoniae</name>
    <dbReference type="NCBI Taxonomy" id="2496558"/>
    <lineage>
        <taxon>Bacteria</taxon>
        <taxon>Bacillati</taxon>
        <taxon>Bacillota</taxon>
        <taxon>Bacilli</taxon>
        <taxon>Bacillales</taxon>
        <taxon>Paenibacillaceae</taxon>
        <taxon>Paenibacillus</taxon>
    </lineage>
</organism>
<dbReference type="RefSeq" id="WP_126140277.1">
    <property type="nucleotide sequence ID" value="NZ_RXHU01000015.1"/>
</dbReference>
<keyword evidence="7" id="KW-1185">Reference proteome</keyword>
<sequence>MRNWLAWKWIRGEKGEYFRKSLVLSLLITSIPSVFIGISSYAIGIDRVQKEVYRTHELKFEQFSDNMNKQFDQIAMVMSRWSANSMFDTELEHLDFINNIARMQEMMRALLVVGGSNLLIGDARLYLHSQKALIGNDGIYYLNPAQASAYASLLGKREGLFFAYDLALPGQMLPSPVSIVFKLPWHSDHPFGAFVLRLSDQEIQSMIRQANTETGSYAFLMRKTGESVPPLTLNESETQLYDQLSKLVLEKEGQMASSSFTYKWRGEKYLISYGEVTKAQWVYVTATPLSQLAKPVVQTAKWILSISVLGLIVACVLAWFASNRLYRPIRQLVQLFRSANSGDPSVDAHEEQVKYELAYIEREWGQLTQERLSLQEKLKRSLPSLREGFLLQHVQGHLYAYDEAGLRDRMEQLGWDTQDKLFAIVFIQLSGLGAQTGRFQEDDHELISFAASNITEELARLRWQQSNVINFLDLSVGLMGLFPESTGRSGVRDLLHEFTGELVATVRKILGLQVTIIISRVTDRASDIPELFEQARLTARYRDRLADHQIMDMEEFSRPSHSQIGYPFALERELLHVMRLGLAEEVYAKFDAFLAAVQAEAEREMLVQQSMFQLLGSVRHLFIEMGLEQHPLLTEGRQFEELLGIREAAAIARWFKGQVIMPFLEEFERTQRIHSRQLIERAVAFLKVHYAEELSLEICADQLSASPYTLSRSFKQIMGVNFVDYLLQLRIDRAKELLLGTELKINEVAERVGYQHSYFNKLFKGNVGLTPTQYRDQSRKEGK</sequence>
<dbReference type="PROSITE" id="PS01124">
    <property type="entry name" value="HTH_ARAC_FAMILY_2"/>
    <property type="match status" value="1"/>
</dbReference>
<dbReference type="InterPro" id="IPR041522">
    <property type="entry name" value="CdaR_GGDEF"/>
</dbReference>
<dbReference type="PANTHER" id="PTHR43280:SF28">
    <property type="entry name" value="HTH-TYPE TRANSCRIPTIONAL ACTIVATOR RHAS"/>
    <property type="match status" value="1"/>
</dbReference>
<accession>A0A430JIF2</accession>